<protein>
    <submittedName>
        <fullName evidence="2">Type II secretion system protein</fullName>
    </submittedName>
</protein>
<dbReference type="Proteomes" id="UP000552683">
    <property type="component" value="Unassembled WGS sequence"/>
</dbReference>
<dbReference type="PROSITE" id="PS00409">
    <property type="entry name" value="PROKAR_NTER_METHYL"/>
    <property type="match status" value="1"/>
</dbReference>
<comment type="caution">
    <text evidence="2">The sequence shown here is derived from an EMBL/GenBank/DDBJ whole genome shotgun (WGS) entry which is preliminary data.</text>
</comment>
<reference evidence="2 3" key="1">
    <citation type="submission" date="2020-08" db="EMBL/GenBank/DDBJ databases">
        <title>Complete genome and description of Campylobacter massiliensis Marseille-Q3452 sp. nov.</title>
        <authorList>
            <person name="Antezack A."/>
        </authorList>
    </citation>
    <scope>NUCLEOTIDE SEQUENCE [LARGE SCALE GENOMIC DNA]</scope>
    <source>
        <strain evidence="2 3">Marseille-Q3452</strain>
    </source>
</reference>
<keyword evidence="1" id="KW-0472">Membrane</keyword>
<evidence type="ECO:0000313" key="3">
    <source>
        <dbReference type="Proteomes" id="UP000552683"/>
    </source>
</evidence>
<sequence length="216" mass="23331">MVRDMRKGFSLIELILSIVIVGITVIAIPTVISRTLSNNTQGLIQQSVMDAKTRMALILKAPYSCVGSFSLKDPTPIFGNAMGNATDNFYTKNTISEDGRRVFALPDPKGVIKTVNFDESCNGLDKSINSFNTAEGSSGLKTTTSVTYGDRDNIIESVITTDSNYYDMQGNYDNNKGVTRVQVTSKTSLGKDTKTITLSAFAANIGDSPEILSGSW</sequence>
<organism evidence="2 3">
    <name type="scientific">Campylobacter massiliensis</name>
    <dbReference type="NCBI Taxonomy" id="2762557"/>
    <lineage>
        <taxon>Bacteria</taxon>
        <taxon>Pseudomonadati</taxon>
        <taxon>Campylobacterota</taxon>
        <taxon>Epsilonproteobacteria</taxon>
        <taxon>Campylobacterales</taxon>
        <taxon>Campylobacteraceae</taxon>
        <taxon>Campylobacter</taxon>
    </lineage>
</organism>
<dbReference type="Pfam" id="PF07963">
    <property type="entry name" value="N_methyl"/>
    <property type="match status" value="1"/>
</dbReference>
<dbReference type="RefSeq" id="WP_185898618.1">
    <property type="nucleotide sequence ID" value="NZ_JACLZK010000002.1"/>
</dbReference>
<evidence type="ECO:0000256" key="1">
    <source>
        <dbReference type="SAM" id="Phobius"/>
    </source>
</evidence>
<evidence type="ECO:0000313" key="2">
    <source>
        <dbReference type="EMBL" id="MBC2883043.1"/>
    </source>
</evidence>
<dbReference type="AlphaFoldDB" id="A0A842JC79"/>
<dbReference type="InterPro" id="IPR012902">
    <property type="entry name" value="N_methyl_site"/>
</dbReference>
<keyword evidence="3" id="KW-1185">Reference proteome</keyword>
<proteinExistence type="predicted"/>
<dbReference type="EMBL" id="JACLZK010000002">
    <property type="protein sequence ID" value="MBC2883043.1"/>
    <property type="molecule type" value="Genomic_DNA"/>
</dbReference>
<gene>
    <name evidence="2" type="ORF">H7R39_07225</name>
</gene>
<keyword evidence="1" id="KW-1133">Transmembrane helix</keyword>
<name>A0A842JC79_9BACT</name>
<dbReference type="NCBIfam" id="TIGR02532">
    <property type="entry name" value="IV_pilin_GFxxxE"/>
    <property type="match status" value="1"/>
</dbReference>
<keyword evidence="1" id="KW-0812">Transmembrane</keyword>
<accession>A0A842JC79</accession>
<feature type="transmembrane region" description="Helical" evidence="1">
    <location>
        <begin position="12"/>
        <end position="32"/>
    </location>
</feature>